<protein>
    <submittedName>
        <fullName evidence="1">Uncharacterized protein</fullName>
    </submittedName>
</protein>
<dbReference type="Proteomes" id="UP000179179">
    <property type="component" value="Unassembled WGS sequence"/>
</dbReference>
<reference evidence="1 2" key="1">
    <citation type="journal article" date="2016" name="Genome Biol. Evol.">
        <title>Draft genome sequence of an aflatoxigenic Aspergillus species, A. bombycis.</title>
        <authorList>
            <person name="Moore G.G."/>
            <person name="Mack B.M."/>
            <person name="Beltz S.B."/>
            <person name="Gilbert M.K."/>
        </authorList>
    </citation>
    <scope>NUCLEOTIDE SEQUENCE [LARGE SCALE GENOMIC DNA]</scope>
    <source>
        <strain evidence="2">NRRL 26010</strain>
    </source>
</reference>
<accession>A0A1F7ZW89</accession>
<evidence type="ECO:0000313" key="1">
    <source>
        <dbReference type="EMBL" id="OGM43519.1"/>
    </source>
</evidence>
<dbReference type="AlphaFoldDB" id="A0A1F7ZW89"/>
<gene>
    <name evidence="1" type="ORF">ABOM_008072</name>
</gene>
<proteinExistence type="predicted"/>
<dbReference type="EMBL" id="LYCR01000069">
    <property type="protein sequence ID" value="OGM43519.1"/>
    <property type="molecule type" value="Genomic_DNA"/>
</dbReference>
<organism evidence="1 2">
    <name type="scientific">Aspergillus bombycis</name>
    <dbReference type="NCBI Taxonomy" id="109264"/>
    <lineage>
        <taxon>Eukaryota</taxon>
        <taxon>Fungi</taxon>
        <taxon>Dikarya</taxon>
        <taxon>Ascomycota</taxon>
        <taxon>Pezizomycotina</taxon>
        <taxon>Eurotiomycetes</taxon>
        <taxon>Eurotiomycetidae</taxon>
        <taxon>Eurotiales</taxon>
        <taxon>Aspergillaceae</taxon>
        <taxon>Aspergillus</taxon>
    </lineage>
</organism>
<evidence type="ECO:0000313" key="2">
    <source>
        <dbReference type="Proteomes" id="UP000179179"/>
    </source>
</evidence>
<dbReference type="GeneID" id="34451462"/>
<name>A0A1F7ZW89_9EURO</name>
<sequence length="95" mass="10817">MRYGFLAMYEEMIFFRQILSNGSWVLQYSTPVKSSTAAQEDLDGDYEDRVSVRECFLHLIQLADTTHIAGNPLPYALCVCCSASYGDFDQAPRDY</sequence>
<dbReference type="OrthoDB" id="10544257at2759"/>
<dbReference type="RefSeq" id="XP_022387236.1">
    <property type="nucleotide sequence ID" value="XM_022535201.1"/>
</dbReference>
<comment type="caution">
    <text evidence="1">The sequence shown here is derived from an EMBL/GenBank/DDBJ whole genome shotgun (WGS) entry which is preliminary data.</text>
</comment>
<keyword evidence="2" id="KW-1185">Reference proteome</keyword>